<evidence type="ECO:0000313" key="16">
    <source>
        <dbReference type="Proteomes" id="UP000007635"/>
    </source>
</evidence>
<dbReference type="InterPro" id="IPR026082">
    <property type="entry name" value="ABCA"/>
</dbReference>
<evidence type="ECO:0000256" key="9">
    <source>
        <dbReference type="ARBA" id="ARBA00023136"/>
    </source>
</evidence>
<reference evidence="15" key="2">
    <citation type="submission" date="2025-08" db="UniProtKB">
        <authorList>
            <consortium name="Ensembl"/>
        </authorList>
    </citation>
    <scope>IDENTIFICATION</scope>
</reference>
<dbReference type="EC" id="7.6.2.1" evidence="2"/>
<feature type="transmembrane region" description="Helical" evidence="13">
    <location>
        <begin position="576"/>
        <end position="596"/>
    </location>
</feature>
<evidence type="ECO:0000313" key="15">
    <source>
        <dbReference type="Ensembl" id="ENSGACP00000033805.1"/>
    </source>
</evidence>
<comment type="subcellular location">
    <subcellularLocation>
        <location evidence="1">Membrane</location>
        <topology evidence="1">Multi-pass membrane protein</topology>
    </subcellularLocation>
</comment>
<feature type="transmembrane region" description="Helical" evidence="13">
    <location>
        <begin position="1526"/>
        <end position="1549"/>
    </location>
</feature>
<dbReference type="Ensembl" id="ENSGACT00000029868.1">
    <property type="protein sequence ID" value="ENSGACP00000033805.1"/>
    <property type="gene ID" value="ENSGACG00000016304.2"/>
</dbReference>
<dbReference type="GO" id="GO:0005524">
    <property type="term" value="F:ATP binding"/>
    <property type="evidence" value="ECO:0007669"/>
    <property type="project" value="UniProtKB-KW"/>
</dbReference>
<evidence type="ECO:0000256" key="4">
    <source>
        <dbReference type="ARBA" id="ARBA00022692"/>
    </source>
</evidence>
<feature type="transmembrane region" description="Helical" evidence="13">
    <location>
        <begin position="1642"/>
        <end position="1664"/>
    </location>
</feature>
<dbReference type="InterPro" id="IPR003593">
    <property type="entry name" value="AAA+_ATPase"/>
</dbReference>
<evidence type="ECO:0000256" key="7">
    <source>
        <dbReference type="ARBA" id="ARBA00022967"/>
    </source>
</evidence>
<feature type="domain" description="ABC transporter" evidence="14">
    <location>
        <begin position="1700"/>
        <end position="1932"/>
    </location>
</feature>
<evidence type="ECO:0000256" key="8">
    <source>
        <dbReference type="ARBA" id="ARBA00022989"/>
    </source>
</evidence>
<evidence type="ECO:0000256" key="13">
    <source>
        <dbReference type="SAM" id="Phobius"/>
    </source>
</evidence>
<keyword evidence="11" id="KW-0325">Glycoprotein</keyword>
<accession>A0AAQ4P4M6</accession>
<evidence type="ECO:0000256" key="1">
    <source>
        <dbReference type="ARBA" id="ARBA00004141"/>
    </source>
</evidence>
<dbReference type="GO" id="GO:0016887">
    <property type="term" value="F:ATP hydrolysis activity"/>
    <property type="evidence" value="ECO:0007669"/>
    <property type="project" value="InterPro"/>
</dbReference>
<keyword evidence="3" id="KW-0597">Phosphoprotein</keyword>
<dbReference type="FunFam" id="3.40.50.300:FF:000232">
    <property type="entry name" value="ATP-binding cassette, sub-family A (ABC1), member 1"/>
    <property type="match status" value="1"/>
</dbReference>
<name>A0AAQ4P4M6_GASAC</name>
<dbReference type="InterPro" id="IPR013525">
    <property type="entry name" value="ABC2_TM"/>
</dbReference>
<keyword evidence="5" id="KW-0547">Nucleotide-binding</keyword>
<keyword evidence="9 13" id="KW-0472">Membrane</keyword>
<evidence type="ECO:0000256" key="3">
    <source>
        <dbReference type="ARBA" id="ARBA00022553"/>
    </source>
</evidence>
<dbReference type="PROSITE" id="PS00211">
    <property type="entry name" value="ABC_TRANSPORTER_1"/>
    <property type="match status" value="1"/>
</dbReference>
<keyword evidence="10" id="KW-1015">Disulfide bond</keyword>
<dbReference type="GO" id="GO:0016020">
    <property type="term" value="C:membrane"/>
    <property type="evidence" value="ECO:0007669"/>
    <property type="project" value="UniProtKB-SubCell"/>
</dbReference>
<evidence type="ECO:0000256" key="12">
    <source>
        <dbReference type="ARBA" id="ARBA00034036"/>
    </source>
</evidence>
<dbReference type="SUPFAM" id="SSF52540">
    <property type="entry name" value="P-loop containing nucleoside triphosphate hydrolases"/>
    <property type="match status" value="2"/>
</dbReference>
<comment type="catalytic activity">
    <reaction evidence="12">
        <text>ATP + H2O + phospholipidSide 1 = ADP + phosphate + phospholipidSide 2.</text>
        <dbReference type="EC" id="7.6.2.1"/>
    </reaction>
</comment>
<dbReference type="CDD" id="cd03263">
    <property type="entry name" value="ABC_subfamily_A"/>
    <property type="match status" value="2"/>
</dbReference>
<protein>
    <recommendedName>
        <fullName evidence="2">P-type phospholipid transporter</fullName>
        <ecNumber evidence="2">7.6.2.1</ecNumber>
    </recommendedName>
</protein>
<dbReference type="InterPro" id="IPR003439">
    <property type="entry name" value="ABC_transporter-like_ATP-bd"/>
</dbReference>
<keyword evidence="7" id="KW-1278">Translocase</keyword>
<dbReference type="Pfam" id="PF23321">
    <property type="entry name" value="R1_ABCA1"/>
    <property type="match status" value="1"/>
</dbReference>
<dbReference type="InterPro" id="IPR027417">
    <property type="entry name" value="P-loop_NTPase"/>
</dbReference>
<evidence type="ECO:0000256" key="5">
    <source>
        <dbReference type="ARBA" id="ARBA00022741"/>
    </source>
</evidence>
<dbReference type="Gene3D" id="3.40.50.300">
    <property type="entry name" value="P-loop containing nucleotide triphosphate hydrolases"/>
    <property type="match status" value="2"/>
</dbReference>
<feature type="transmembrane region" description="Helical" evidence="13">
    <location>
        <begin position="25"/>
        <end position="46"/>
    </location>
</feature>
<feature type="transmembrane region" description="Helical" evidence="13">
    <location>
        <begin position="1555"/>
        <end position="1579"/>
    </location>
</feature>
<feature type="transmembrane region" description="Helical" evidence="13">
    <location>
        <begin position="1196"/>
        <end position="1218"/>
    </location>
</feature>
<dbReference type="GeneTree" id="ENSGT00940000154658"/>
<proteinExistence type="predicted"/>
<dbReference type="GO" id="GO:0005548">
    <property type="term" value="F:phospholipid transporter activity"/>
    <property type="evidence" value="ECO:0007669"/>
    <property type="project" value="UniProtKB-ARBA"/>
</dbReference>
<dbReference type="Proteomes" id="UP000007635">
    <property type="component" value="Chromosome IV"/>
</dbReference>
<feature type="transmembrane region" description="Helical" evidence="13">
    <location>
        <begin position="636"/>
        <end position="656"/>
    </location>
</feature>
<feature type="transmembrane region" description="Helical" evidence="13">
    <location>
        <begin position="536"/>
        <end position="556"/>
    </location>
</feature>
<dbReference type="PANTHER" id="PTHR19229">
    <property type="entry name" value="ATP-BINDING CASSETTE TRANSPORTER SUBFAMILY A ABCA"/>
    <property type="match status" value="1"/>
</dbReference>
<evidence type="ECO:0000256" key="2">
    <source>
        <dbReference type="ARBA" id="ARBA00012189"/>
    </source>
</evidence>
<dbReference type="GO" id="GO:0140359">
    <property type="term" value="F:ABC-type transporter activity"/>
    <property type="evidence" value="ECO:0007669"/>
    <property type="project" value="InterPro"/>
</dbReference>
<dbReference type="PANTHER" id="PTHR19229:SF248">
    <property type="entry name" value="ATP-BINDING CASSETTE, SUB-FAMILY A (ABC1), MEMBER 1B"/>
    <property type="match status" value="1"/>
</dbReference>
<feature type="transmembrane region" description="Helical" evidence="13">
    <location>
        <begin position="1444"/>
        <end position="1466"/>
    </location>
</feature>
<feature type="transmembrane region" description="Helical" evidence="13">
    <location>
        <begin position="712"/>
        <end position="735"/>
    </location>
</feature>
<reference evidence="15" key="3">
    <citation type="submission" date="2025-09" db="UniProtKB">
        <authorList>
            <consortium name="Ensembl"/>
        </authorList>
    </citation>
    <scope>IDENTIFICATION</scope>
</reference>
<keyword evidence="6" id="KW-0067">ATP-binding</keyword>
<dbReference type="Pfam" id="PF00005">
    <property type="entry name" value="ABC_tran"/>
    <property type="match status" value="2"/>
</dbReference>
<dbReference type="Pfam" id="PF12698">
    <property type="entry name" value="ABC2_membrane_3"/>
    <property type="match status" value="1"/>
</dbReference>
<dbReference type="InterPro" id="IPR017871">
    <property type="entry name" value="ABC_transporter-like_CS"/>
</dbReference>
<sequence length="2047" mass="229679">MSVSTQLGLLLWKNFTYRRRQTLQLLVEIVWPLFIFFILIAVRLNYPPYEQHECHFPNKAMPSAGTLPWLQGILCNANNPCFRSPTPGESPGIVGNFNDSILSYLCPEEEAAGLAAGQKLIFSLLFSGFKLKHFLRDNETLSLFLLRNTSMSEDHIQQIRDADVDLEQLAGMKSWIDLRNEIVFLTQNATSSPSAMYQAVSRIVCGHPEGGGLQIKSLNWYEDSNYKALFGSQNSSEDESTSLYDNSSTPYCNSLVRNMDSNPMSRMIWQALKPLLMGKILYTPHTPATQRVIHEVNRTFQELGVFRDLGGMWEEVRPKIWSFMENGEQMDVIRVRPASTCYLVNLHLYQFLTHTDWTVDDVSYFLSKRVAQGPGGALTWREVFNDTDQAIMSISRFMECVNLDKLEPVSSEERMVDQSMVLLEDKKFWAGIVFPDVDPNATELPAKLNYKIRMDIDNVERTNKIKDAYWDPGPRADPFEDMRYIWGGFSYLQDVIEQGIIRAMTGTKEKTGVYIQQMPYPCYVDDIFLRVMSRSMPLFMTLAWMYSVAIILKSVVYEKEARLKETMRIMGLNNGILWFSWFITHFCLVCLCSLLSKQKGNLLPYSDPGVVFLFLGSFAVVTIMQCFLLSTAFARANLAAACGGIIYFTLYLPYVLCVAWQDYIGYGAKVFASLLSPVAFGFGCEYFALFEEQGVGIQWKNLVSSPMEEDDFSLRTAIVIMYFDSFLYGVLTWYIEGVFPGQYGIPRAWYFPFSKAYWFGEKDGKSNKGPLIQKENPEGEAAVALKEEPSHLEPGVYIENLVKVYRHGKKLAVDGLTLGFYEGQITSFLGHNGAGKTTTMSILTGLFPPTSGTAYILGRDIRTELSAIRQNLGVCPQHNVLFSMLTVEEHIWFYGRLKGLSEQQVKGEIEQILQDTGLPHKRTSRANALSGGMQRKLSVALAFVGGSKVVILDEPTAGVDPFARRGIWDLLLKYRQGRTIILSTHHMDEADILGDRIAIISHGKLCCVGSSLYLKNQLGTGYYLTLVKKEPEQALSSCRNSSSTVSFTKKVSAAVTPHNVSHFSGLILGHVPAARLVENLGHELTYVLPYSAAKDGAFVALFKDLDLKLLNLGISSYGVSDTTLEEVCFNVRGCSDGTFPVRRRRRTHAFECREKDWLNYTDGKGSYQVTGWSLKKQQFVALMWKRFLYARRSRKGFFAQIVLPAVFVCIALVFSLIVPPFGKYPSLELQPWMYEDQVTFISDDAPGDPTMQRLLNSLLDSPGLGTRCMDGHPIPEAPCTMGDEDWNVPEVPESLQQLFSSSNWTMEDPSPACFCSCDDKKKMLPHCPAGAGGLPPPELSANDTLQNLTGRNISDYLVKTYAQIIGKSLKNKVWVNEFRLIWFNNKGWHSIGAFINVMNNGILRANLPEGKDPHLYGIRAFNHPLNLTKEQLSQVALVTTSVDVLVSICVIFAMSFVPASFVVFLIQERVSKAKHMQFISGVQPLLYWVANFTWDMCNYVVPATLVVVIFICFQQQAYVSSTNLPVLALLLLLYGWSITPLMYPASFFFQIPSTAYVVLTSVNILIGINGSISTFVMELFGNNEIGGINDILKNVLLIFPHFCLGRGLIDMVKNQAMADALERFGENRLRSPLEWDMVGKNLFAMAVEGVVFFIITLLIQYRFFIKPSTLTKLGPLGDEDEDVARERQRIVQGLGHGDILELRQLTKVFERKQKPAVDRLCVGIPPGECFGLLGVNGAGKTTTFKMLTGDTLVTSGEAFLAGKSILREIDSVHQHMGYCPQFDSINELLTGREHLELYAVLRGVPEGQVCDVAEWGIRKLGLMKYAEKAAGSYSGGNMRKLSTAMSLIGAPPVVFLDEPTTGMDPKARRALWNCIHSIIKEGRSVVLTSHSMEECEALCTRMAIMVNGRFRCLGSVQHLKNRFGDGYTIILRVGGPDSDLQPVMKFIESELSGSTLKEKHRNMLQYQLPSSLTSLTHIFSILAKNKELLRIEDYSVTQTTLDQVFVNFAKDQSDDYHSKDSVRRRDVVIEVPPGASGGEVMLKESVM</sequence>
<dbReference type="FunFam" id="3.40.50.300:FF:000264">
    <property type="entry name" value="ATP-binding cassette, sub-family A (ABC1), member 1"/>
    <property type="match status" value="1"/>
</dbReference>
<keyword evidence="8 13" id="KW-1133">Transmembrane helix</keyword>
<evidence type="ECO:0000256" key="11">
    <source>
        <dbReference type="ARBA" id="ARBA00023180"/>
    </source>
</evidence>
<keyword evidence="16" id="KW-1185">Reference proteome</keyword>
<evidence type="ECO:0000259" key="14">
    <source>
        <dbReference type="PROSITE" id="PS50893"/>
    </source>
</evidence>
<dbReference type="GO" id="GO:0140326">
    <property type="term" value="F:ATPase-coupled intramembrane lipid transporter activity"/>
    <property type="evidence" value="ECO:0007669"/>
    <property type="project" value="UniProtKB-EC"/>
</dbReference>
<feature type="transmembrane region" description="Helical" evidence="13">
    <location>
        <begin position="608"/>
        <end position="629"/>
    </location>
</feature>
<feature type="domain" description="ABC transporter" evidence="14">
    <location>
        <begin position="796"/>
        <end position="1027"/>
    </location>
</feature>
<dbReference type="SMART" id="SM00382">
    <property type="entry name" value="AAA"/>
    <property type="match status" value="2"/>
</dbReference>
<dbReference type="InterPro" id="IPR056264">
    <property type="entry name" value="R2_ABCA1-4-like"/>
</dbReference>
<evidence type="ECO:0000256" key="10">
    <source>
        <dbReference type="ARBA" id="ARBA00023157"/>
    </source>
</evidence>
<reference evidence="15 16" key="1">
    <citation type="journal article" date="2021" name="G3 (Bethesda)">
        <title>Improved contiguity of the threespine stickleback genome using long-read sequencing.</title>
        <authorList>
            <person name="Nath S."/>
            <person name="Shaw D.E."/>
            <person name="White M.A."/>
        </authorList>
    </citation>
    <scope>NUCLEOTIDE SEQUENCE [LARGE SCALE GENOMIC DNA]</scope>
    <source>
        <strain evidence="15 16">Lake Benthic</strain>
    </source>
</reference>
<organism evidence="15 16">
    <name type="scientific">Gasterosteus aculeatus aculeatus</name>
    <name type="common">three-spined stickleback</name>
    <dbReference type="NCBI Taxonomy" id="481459"/>
    <lineage>
        <taxon>Eukaryota</taxon>
        <taxon>Metazoa</taxon>
        <taxon>Chordata</taxon>
        <taxon>Craniata</taxon>
        <taxon>Vertebrata</taxon>
        <taxon>Euteleostomi</taxon>
        <taxon>Actinopterygii</taxon>
        <taxon>Neopterygii</taxon>
        <taxon>Teleostei</taxon>
        <taxon>Neoteleostei</taxon>
        <taxon>Acanthomorphata</taxon>
        <taxon>Eupercaria</taxon>
        <taxon>Perciformes</taxon>
        <taxon>Cottioidei</taxon>
        <taxon>Gasterosteales</taxon>
        <taxon>Gasterosteidae</taxon>
        <taxon>Gasterosteus</taxon>
    </lineage>
</organism>
<dbReference type="PROSITE" id="PS50893">
    <property type="entry name" value="ABC_TRANSPORTER_2"/>
    <property type="match status" value="2"/>
</dbReference>
<evidence type="ECO:0000256" key="6">
    <source>
        <dbReference type="ARBA" id="ARBA00022840"/>
    </source>
</evidence>
<keyword evidence="4 13" id="KW-0812">Transmembrane</keyword>